<dbReference type="Gene3D" id="3.90.79.10">
    <property type="entry name" value="Nucleoside Triphosphate Pyrophosphohydrolase"/>
    <property type="match status" value="1"/>
</dbReference>
<dbReference type="InterPro" id="IPR051325">
    <property type="entry name" value="Nudix_hydrolase_domain"/>
</dbReference>
<dbReference type="RefSeq" id="WP_014215873.1">
    <property type="nucleotide sequence ID" value="NC_016605.1"/>
</dbReference>
<evidence type="ECO:0000259" key="6">
    <source>
        <dbReference type="Pfam" id="PF00293"/>
    </source>
</evidence>
<feature type="domain" description="Nudix hydrolase" evidence="6">
    <location>
        <begin position="6"/>
        <end position="107"/>
    </location>
</feature>
<dbReference type="Proteomes" id="UP000005444">
    <property type="component" value="Chromosome"/>
</dbReference>
<dbReference type="SUPFAM" id="SSF55811">
    <property type="entry name" value="Nudix"/>
    <property type="match status" value="1"/>
</dbReference>
<dbReference type="GO" id="GO:0006754">
    <property type="term" value="P:ATP biosynthetic process"/>
    <property type="evidence" value="ECO:0007669"/>
    <property type="project" value="TreeGrafter"/>
</dbReference>
<proteinExistence type="inferred from homology"/>
<keyword evidence="4" id="KW-0378">Hydrolase</keyword>
<evidence type="ECO:0000313" key="7">
    <source>
        <dbReference type="EMBL" id="AEV95679.1"/>
    </source>
</evidence>
<evidence type="ECO:0000313" key="8">
    <source>
        <dbReference type="Proteomes" id="UP000005444"/>
    </source>
</evidence>
<reference evidence="7 8" key="1">
    <citation type="journal article" date="2012" name="J. Bacteriol.">
        <title>Complete Genome Sequence of the Beer Spoilage Organism Pediococcus claussenii ATCC BAA-344T.</title>
        <authorList>
            <person name="Pittet V."/>
            <person name="Abegunde T."/>
            <person name="Marfleet T."/>
            <person name="Haakensen M."/>
            <person name="Morrow K."/>
            <person name="Jayaprakash T."/>
            <person name="Schroeder K."/>
            <person name="Trost B."/>
            <person name="Byrns S."/>
            <person name="Bergsveinson J."/>
            <person name="Kusalik A."/>
            <person name="Ziola B."/>
        </authorList>
    </citation>
    <scope>NUCLEOTIDE SEQUENCE [LARGE SCALE GENOMIC DNA]</scope>
    <source>
        <strain evidence="7 8">ATCC BAA-344</strain>
    </source>
</reference>
<dbReference type="GO" id="GO:0006167">
    <property type="term" value="P:AMP biosynthetic process"/>
    <property type="evidence" value="ECO:0007669"/>
    <property type="project" value="TreeGrafter"/>
</dbReference>
<dbReference type="eggNOG" id="COG1051">
    <property type="taxonomic scope" value="Bacteria"/>
</dbReference>
<dbReference type="KEGG" id="pce:PECL_1455"/>
<dbReference type="CDD" id="cd03428">
    <property type="entry name" value="NUDIX_Ap4A_Nudt2"/>
    <property type="match status" value="1"/>
</dbReference>
<dbReference type="HOGENOM" id="CLU_037162_14_4_9"/>
<dbReference type="PATRIC" id="fig|701521.8.peg.1359"/>
<dbReference type="InterPro" id="IPR015797">
    <property type="entry name" value="NUDIX_hydrolase-like_dom_sf"/>
</dbReference>
<protein>
    <recommendedName>
        <fullName evidence="2">Bis(5'-nucleosyl)-tetraphosphatase [asymmetrical]</fullName>
    </recommendedName>
    <alternativeName>
        <fullName evidence="5">Diadenosine 5',5'''-P1,P4-tetraphosphate asymmetrical hydrolase</fullName>
    </alternativeName>
</protein>
<dbReference type="Pfam" id="PF00293">
    <property type="entry name" value="NUDIX"/>
    <property type="match status" value="1"/>
</dbReference>
<evidence type="ECO:0000256" key="1">
    <source>
        <dbReference type="ARBA" id="ARBA00005582"/>
    </source>
</evidence>
<evidence type="ECO:0000256" key="4">
    <source>
        <dbReference type="ARBA" id="ARBA00022801"/>
    </source>
</evidence>
<comment type="similarity">
    <text evidence="1">Belongs to the Nudix hydrolase family.</text>
</comment>
<dbReference type="AlphaFoldDB" id="G8PF00"/>
<dbReference type="GO" id="GO:0000166">
    <property type="term" value="F:nucleotide binding"/>
    <property type="evidence" value="ECO:0007669"/>
    <property type="project" value="UniProtKB-KW"/>
</dbReference>
<evidence type="ECO:0000256" key="2">
    <source>
        <dbReference type="ARBA" id="ARBA00018911"/>
    </source>
</evidence>
<accession>G8PF00</accession>
<dbReference type="STRING" id="701521.PECL_1455"/>
<organism evidence="7 8">
    <name type="scientific">Pediococcus claussenii (strain ATCC BAA-344 / DSM 14800 / JCM 18046 / KCTC 3811 / LMG 21948 / P06)</name>
    <dbReference type="NCBI Taxonomy" id="701521"/>
    <lineage>
        <taxon>Bacteria</taxon>
        <taxon>Bacillati</taxon>
        <taxon>Bacillota</taxon>
        <taxon>Bacilli</taxon>
        <taxon>Lactobacillales</taxon>
        <taxon>Lactobacillaceae</taxon>
        <taxon>Pediococcus</taxon>
    </lineage>
</organism>
<sequence length="130" mass="15035">MNNESGAIIFQMRNDQPYFLLLQDAKTGFWRFSYGRNHSEESFIESANRSIMEETNLRVNVDSTFVNVLSIDDTQITLFIAEVKPDVHVRLDDEKISGMGWFDYVTAKQYLSLISQKEALNQVLVFVEKS</sequence>
<evidence type="ECO:0000256" key="3">
    <source>
        <dbReference type="ARBA" id="ARBA00022741"/>
    </source>
</evidence>
<evidence type="ECO:0000256" key="5">
    <source>
        <dbReference type="ARBA" id="ARBA00032644"/>
    </source>
</evidence>
<dbReference type="EMBL" id="CP003137">
    <property type="protein sequence ID" value="AEV95679.1"/>
    <property type="molecule type" value="Genomic_DNA"/>
</dbReference>
<keyword evidence="8" id="KW-1185">Reference proteome</keyword>
<keyword evidence="3" id="KW-0547">Nucleotide-binding</keyword>
<dbReference type="InterPro" id="IPR003565">
    <property type="entry name" value="Tetra_PHTase"/>
</dbReference>
<gene>
    <name evidence="7" type="ordered locus">PECL_1455</name>
</gene>
<dbReference type="PANTHER" id="PTHR21340">
    <property type="entry name" value="DIADENOSINE 5,5-P1,P4-TETRAPHOSPHATE PYROPHOSPHOHYDROLASE MUTT"/>
    <property type="match status" value="1"/>
</dbReference>
<dbReference type="InterPro" id="IPR000086">
    <property type="entry name" value="NUDIX_hydrolase_dom"/>
</dbReference>
<dbReference type="PANTHER" id="PTHR21340:SF0">
    <property type="entry name" value="BIS(5'-NUCLEOSYL)-TETRAPHOSPHATASE [ASYMMETRICAL]"/>
    <property type="match status" value="1"/>
</dbReference>
<name>G8PF00_PEDCP</name>
<dbReference type="GO" id="GO:0004081">
    <property type="term" value="F:bis(5'-nucleosyl)-tetraphosphatase (asymmetrical) activity"/>
    <property type="evidence" value="ECO:0007669"/>
    <property type="project" value="TreeGrafter"/>
</dbReference>